<accession>D8QXZ6</accession>
<dbReference type="InterPro" id="IPR044633">
    <property type="entry name" value="CstF1-like"/>
</dbReference>
<dbReference type="CDD" id="cd00200">
    <property type="entry name" value="WD40"/>
    <property type="match status" value="1"/>
</dbReference>
<dbReference type="eggNOG" id="KOG0640">
    <property type="taxonomic scope" value="Eukaryota"/>
</dbReference>
<comment type="subcellular location">
    <subcellularLocation>
        <location evidence="1">Nucleus</location>
    </subcellularLocation>
</comment>
<dbReference type="InterPro" id="IPR015943">
    <property type="entry name" value="WD40/YVTN_repeat-like_dom_sf"/>
</dbReference>
<dbReference type="Gramene" id="EFJ35518">
    <property type="protein sequence ID" value="EFJ35518"/>
    <property type="gene ID" value="SELMODRAFT_141637"/>
</dbReference>
<evidence type="ECO:0000256" key="1">
    <source>
        <dbReference type="ARBA" id="ARBA00004123"/>
    </source>
</evidence>
<dbReference type="GO" id="GO:0031124">
    <property type="term" value="P:mRNA 3'-end processing"/>
    <property type="evidence" value="ECO:0007669"/>
    <property type="project" value="InterPro"/>
</dbReference>
<dbReference type="AlphaFoldDB" id="D8QXZ6"/>
<dbReference type="GO" id="GO:0005848">
    <property type="term" value="C:mRNA cleavage stimulating factor complex"/>
    <property type="evidence" value="ECO:0000318"/>
    <property type="project" value="GO_Central"/>
</dbReference>
<keyword evidence="7" id="KW-1185">Reference proteome</keyword>
<dbReference type="PANTHER" id="PTHR44133">
    <property type="entry name" value="CLEAVAGE STIMULATION FACTOR SUBUNIT 1"/>
    <property type="match status" value="1"/>
</dbReference>
<dbReference type="InParanoid" id="D8QXZ6"/>
<dbReference type="PANTHER" id="PTHR44133:SF2">
    <property type="entry name" value="CLEAVAGE STIMULATION FACTOR SUBUNIT 1"/>
    <property type="match status" value="1"/>
</dbReference>
<dbReference type="FunCoup" id="D8QXZ6">
    <property type="interactions" value="4166"/>
</dbReference>
<dbReference type="SUPFAM" id="SSF50978">
    <property type="entry name" value="WD40 repeat-like"/>
    <property type="match status" value="1"/>
</dbReference>
<sequence length="432" mass="47270">MGIVDQSRLLQEGLLQRHVMALIVSYLRDNNLNQAATAVANATMIPLNIELPPNKLLELVQKGLAVESSAPARGSASIDAGTSSIGYGPLPVLPSRLTDFNSLQTGKRASKFFPKLVSQQISEHKNAARCARFSPDGRLVATGGADASIKLFEVEKIQQMMLPDVGSIRPAIRTFFDHIHPINDLDFHPQAHILVSGAKDRTIKFFDFAKTSARRAVKAIQDTHNVRSVCFHPCGDFLLAGTDHPIPHLYDSNTLQCYVSASLQEKHVGSAINQVRFSESGGLYVTASKDGGVRFWDGKTARCVRAIQGAHVSAEATSAVFTRDQRYVLSCGKDLAVVLWDVGSGRQVKRYIGSQHSQTRCQAVFTHNEEFVLSSDEPKGEVVVWDALTGDLMSRLNSNHAGALRCIEHSPSEACFVTCGSDRTVRFWQTAR</sequence>
<dbReference type="InterPro" id="IPR036322">
    <property type="entry name" value="WD40_repeat_dom_sf"/>
</dbReference>
<dbReference type="KEGG" id="smo:SELMODRAFT_141637"/>
<proteinExistence type="predicted"/>
<dbReference type="PROSITE" id="PS50082">
    <property type="entry name" value="WD_REPEATS_2"/>
    <property type="match status" value="5"/>
</dbReference>
<dbReference type="STRING" id="88036.D8QXZ6"/>
<feature type="repeat" description="WD" evidence="5">
    <location>
        <begin position="175"/>
        <end position="216"/>
    </location>
</feature>
<dbReference type="Proteomes" id="UP000001514">
    <property type="component" value="Unassembled WGS sequence"/>
</dbReference>
<dbReference type="Pfam" id="PF00400">
    <property type="entry name" value="WD40"/>
    <property type="match status" value="6"/>
</dbReference>
<feature type="repeat" description="WD" evidence="5">
    <location>
        <begin position="121"/>
        <end position="162"/>
    </location>
</feature>
<feature type="repeat" description="WD" evidence="5">
    <location>
        <begin position="270"/>
        <end position="306"/>
    </location>
</feature>
<evidence type="ECO:0000313" key="6">
    <source>
        <dbReference type="EMBL" id="EFJ35518.1"/>
    </source>
</evidence>
<feature type="repeat" description="WD" evidence="5">
    <location>
        <begin position="397"/>
        <end position="432"/>
    </location>
</feature>
<dbReference type="Gene3D" id="2.130.10.10">
    <property type="entry name" value="YVTN repeat-like/Quinoprotein amine dehydrogenase"/>
    <property type="match status" value="2"/>
</dbReference>
<organism evidence="7">
    <name type="scientific">Selaginella moellendorffii</name>
    <name type="common">Spikemoss</name>
    <dbReference type="NCBI Taxonomy" id="88036"/>
    <lineage>
        <taxon>Eukaryota</taxon>
        <taxon>Viridiplantae</taxon>
        <taxon>Streptophyta</taxon>
        <taxon>Embryophyta</taxon>
        <taxon>Tracheophyta</taxon>
        <taxon>Lycopodiopsida</taxon>
        <taxon>Selaginellales</taxon>
        <taxon>Selaginellaceae</taxon>
        <taxon>Selaginella</taxon>
    </lineage>
</organism>
<reference evidence="6 7" key="1">
    <citation type="journal article" date="2011" name="Science">
        <title>The Selaginella genome identifies genetic changes associated with the evolution of vascular plants.</title>
        <authorList>
            <person name="Banks J.A."/>
            <person name="Nishiyama T."/>
            <person name="Hasebe M."/>
            <person name="Bowman J.L."/>
            <person name="Gribskov M."/>
            <person name="dePamphilis C."/>
            <person name="Albert V.A."/>
            <person name="Aono N."/>
            <person name="Aoyama T."/>
            <person name="Ambrose B.A."/>
            <person name="Ashton N.W."/>
            <person name="Axtell M.J."/>
            <person name="Barker E."/>
            <person name="Barker M.S."/>
            <person name="Bennetzen J.L."/>
            <person name="Bonawitz N.D."/>
            <person name="Chapple C."/>
            <person name="Cheng C."/>
            <person name="Correa L.G."/>
            <person name="Dacre M."/>
            <person name="DeBarry J."/>
            <person name="Dreyer I."/>
            <person name="Elias M."/>
            <person name="Engstrom E.M."/>
            <person name="Estelle M."/>
            <person name="Feng L."/>
            <person name="Finet C."/>
            <person name="Floyd S.K."/>
            <person name="Frommer W.B."/>
            <person name="Fujita T."/>
            <person name="Gramzow L."/>
            <person name="Gutensohn M."/>
            <person name="Harholt J."/>
            <person name="Hattori M."/>
            <person name="Heyl A."/>
            <person name="Hirai T."/>
            <person name="Hiwatashi Y."/>
            <person name="Ishikawa M."/>
            <person name="Iwata M."/>
            <person name="Karol K.G."/>
            <person name="Koehler B."/>
            <person name="Kolukisaoglu U."/>
            <person name="Kubo M."/>
            <person name="Kurata T."/>
            <person name="Lalonde S."/>
            <person name="Li K."/>
            <person name="Li Y."/>
            <person name="Litt A."/>
            <person name="Lyons E."/>
            <person name="Manning G."/>
            <person name="Maruyama T."/>
            <person name="Michael T.P."/>
            <person name="Mikami K."/>
            <person name="Miyazaki S."/>
            <person name="Morinaga S."/>
            <person name="Murata T."/>
            <person name="Mueller-Roeber B."/>
            <person name="Nelson D.R."/>
            <person name="Obara M."/>
            <person name="Oguri Y."/>
            <person name="Olmstead R.G."/>
            <person name="Onodera N."/>
            <person name="Petersen B.L."/>
            <person name="Pils B."/>
            <person name="Prigge M."/>
            <person name="Rensing S.A."/>
            <person name="Riano-Pachon D.M."/>
            <person name="Roberts A.W."/>
            <person name="Sato Y."/>
            <person name="Scheller H.V."/>
            <person name="Schulz B."/>
            <person name="Schulz C."/>
            <person name="Shakirov E.V."/>
            <person name="Shibagaki N."/>
            <person name="Shinohara N."/>
            <person name="Shippen D.E."/>
            <person name="Soerensen I."/>
            <person name="Sotooka R."/>
            <person name="Sugimoto N."/>
            <person name="Sugita M."/>
            <person name="Sumikawa N."/>
            <person name="Tanurdzic M."/>
            <person name="Theissen G."/>
            <person name="Ulvskov P."/>
            <person name="Wakazuki S."/>
            <person name="Weng J.K."/>
            <person name="Willats W.W."/>
            <person name="Wipf D."/>
            <person name="Wolf P.G."/>
            <person name="Yang L."/>
            <person name="Zimmer A.D."/>
            <person name="Zhu Q."/>
            <person name="Mitros T."/>
            <person name="Hellsten U."/>
            <person name="Loque D."/>
            <person name="Otillar R."/>
            <person name="Salamov A."/>
            <person name="Schmutz J."/>
            <person name="Shapiro H."/>
            <person name="Lindquist E."/>
            <person name="Lucas S."/>
            <person name="Rokhsar D."/>
            <person name="Grigoriev I.V."/>
        </authorList>
    </citation>
    <scope>NUCLEOTIDE SEQUENCE [LARGE SCALE GENOMIC DNA]</scope>
</reference>
<dbReference type="SMART" id="SM00320">
    <property type="entry name" value="WD40"/>
    <property type="match status" value="7"/>
</dbReference>
<protein>
    <recommendedName>
        <fullName evidence="4">Cleavage stimulation factor 50 kDa subunit</fullName>
    </recommendedName>
</protein>
<dbReference type="PROSITE" id="PS50294">
    <property type="entry name" value="WD_REPEATS_REGION"/>
    <property type="match status" value="3"/>
</dbReference>
<name>D8QXZ6_SELML</name>
<dbReference type="EMBL" id="GL377568">
    <property type="protein sequence ID" value="EFJ35518.1"/>
    <property type="molecule type" value="Genomic_DNA"/>
</dbReference>
<gene>
    <name evidence="6" type="ORF">SELMODRAFT_141637</name>
</gene>
<dbReference type="OMA" id="HTEDYVM"/>
<feature type="repeat" description="WD" evidence="5">
    <location>
        <begin position="321"/>
        <end position="350"/>
    </location>
</feature>
<evidence type="ECO:0000313" key="7">
    <source>
        <dbReference type="Proteomes" id="UP000001514"/>
    </source>
</evidence>
<evidence type="ECO:0000256" key="2">
    <source>
        <dbReference type="ARBA" id="ARBA00022664"/>
    </source>
</evidence>
<dbReference type="InterPro" id="IPR001680">
    <property type="entry name" value="WD40_rpt"/>
</dbReference>
<dbReference type="OrthoDB" id="538223at2759"/>
<evidence type="ECO:0000256" key="3">
    <source>
        <dbReference type="ARBA" id="ARBA00023242"/>
    </source>
</evidence>
<keyword evidence="5" id="KW-0853">WD repeat</keyword>
<keyword evidence="2" id="KW-0507">mRNA processing</keyword>
<dbReference type="HOGENOM" id="CLU_041619_1_0_1"/>
<evidence type="ECO:0000256" key="5">
    <source>
        <dbReference type="PROSITE-ProRule" id="PRU00221"/>
    </source>
</evidence>
<evidence type="ECO:0000256" key="4">
    <source>
        <dbReference type="ARBA" id="ARBA00029851"/>
    </source>
</evidence>
<keyword evidence="3" id="KW-0539">Nucleus</keyword>